<sequence length="290" mass="30306">MMRNYIANLRMEMYREIGQCQGSATELKNELKLIRSNAQALASVADLFGTSGGNRTKRHAYGYYGYGRGSACTECCSGGAPGPAGRPGLPGKAGNPGTPGAPGKPGRSLNTPCELIMHAVRLANRAHPVHPVYLASRACPADQAVKHCPVTLGRQANQEHQGKTDHQVPPGPPGFSPPEIPDGASGYEPGPPGDAGLPGPRGQPGLPGPQGLDGQAGARGQRGMDGPPGEPGKIGLPGSQGAQGQGQAVKCPKQCGPNGAVYEQPTAAMEYYRRRMRKMMKSRVMTKKRV</sequence>
<reference evidence="3 4" key="1">
    <citation type="submission" date="2024-10" db="EMBL/GenBank/DDBJ databases">
        <authorList>
            <person name="Kim D."/>
        </authorList>
    </citation>
    <scope>NUCLEOTIDE SEQUENCE [LARGE SCALE GENOMIC DNA]</scope>
    <source>
        <strain evidence="3">BH-2024</strain>
    </source>
</reference>
<dbReference type="Gene3D" id="1.20.5.320">
    <property type="entry name" value="6-Phosphogluconate Dehydrogenase, domain 3"/>
    <property type="match status" value="1"/>
</dbReference>
<comment type="caution">
    <text evidence="3">The sequence shown here is derived from an EMBL/GenBank/DDBJ whole genome shotgun (WGS) entry which is preliminary data.</text>
</comment>
<dbReference type="PANTHER" id="PTHR24637:SF377">
    <property type="entry name" value="COLLAGEN TYPE IX ALPHA 1 CHAIN"/>
    <property type="match status" value="1"/>
</dbReference>
<evidence type="ECO:0000256" key="2">
    <source>
        <dbReference type="SAM" id="MobiDB-lite"/>
    </source>
</evidence>
<proteinExistence type="predicted"/>
<gene>
    <name evidence="3" type="ORF">niasHT_023041</name>
</gene>
<name>A0ABD2KF41_9BILA</name>
<keyword evidence="1" id="KW-0677">Repeat</keyword>
<evidence type="ECO:0000256" key="1">
    <source>
        <dbReference type="ARBA" id="ARBA00022737"/>
    </source>
</evidence>
<accession>A0ABD2KF41</accession>
<feature type="compositionally biased region" description="Low complexity" evidence="2">
    <location>
        <begin position="194"/>
        <end position="218"/>
    </location>
</feature>
<protein>
    <recommendedName>
        <fullName evidence="5">Collagen triple helix repeat protein</fullName>
    </recommendedName>
</protein>
<dbReference type="PANTHER" id="PTHR24637">
    <property type="entry name" value="COLLAGEN"/>
    <property type="match status" value="1"/>
</dbReference>
<dbReference type="InterPro" id="IPR008160">
    <property type="entry name" value="Collagen"/>
</dbReference>
<dbReference type="Pfam" id="PF01391">
    <property type="entry name" value="Collagen"/>
    <property type="match status" value="1"/>
</dbReference>
<organism evidence="3 4">
    <name type="scientific">Heterodera trifolii</name>
    <dbReference type="NCBI Taxonomy" id="157864"/>
    <lineage>
        <taxon>Eukaryota</taxon>
        <taxon>Metazoa</taxon>
        <taxon>Ecdysozoa</taxon>
        <taxon>Nematoda</taxon>
        <taxon>Chromadorea</taxon>
        <taxon>Rhabditida</taxon>
        <taxon>Tylenchina</taxon>
        <taxon>Tylenchomorpha</taxon>
        <taxon>Tylenchoidea</taxon>
        <taxon>Heteroderidae</taxon>
        <taxon>Heteroderinae</taxon>
        <taxon>Heterodera</taxon>
    </lineage>
</organism>
<feature type="compositionally biased region" description="Low complexity" evidence="2">
    <location>
        <begin position="239"/>
        <end position="248"/>
    </location>
</feature>
<feature type="compositionally biased region" description="Pro residues" evidence="2">
    <location>
        <begin position="169"/>
        <end position="180"/>
    </location>
</feature>
<evidence type="ECO:0000313" key="3">
    <source>
        <dbReference type="EMBL" id="KAL3101521.1"/>
    </source>
</evidence>
<dbReference type="AlphaFoldDB" id="A0ABD2KF41"/>
<feature type="region of interest" description="Disordered" evidence="2">
    <location>
        <begin position="156"/>
        <end position="261"/>
    </location>
</feature>
<dbReference type="EMBL" id="JBICBT010000775">
    <property type="protein sequence ID" value="KAL3101521.1"/>
    <property type="molecule type" value="Genomic_DNA"/>
</dbReference>
<dbReference type="Proteomes" id="UP001620626">
    <property type="component" value="Unassembled WGS sequence"/>
</dbReference>
<feature type="region of interest" description="Disordered" evidence="2">
    <location>
        <begin position="87"/>
        <end position="110"/>
    </location>
</feature>
<evidence type="ECO:0008006" key="5">
    <source>
        <dbReference type="Google" id="ProtNLM"/>
    </source>
</evidence>
<keyword evidence="4" id="KW-1185">Reference proteome</keyword>
<evidence type="ECO:0000313" key="4">
    <source>
        <dbReference type="Proteomes" id="UP001620626"/>
    </source>
</evidence>